<dbReference type="Proteomes" id="UP000004198">
    <property type="component" value="Unassembled WGS sequence"/>
</dbReference>
<protein>
    <submittedName>
        <fullName evidence="2">Serine/threonine protein kinase</fullName>
    </submittedName>
</protein>
<name>C6PTR5_9CLOT</name>
<dbReference type="KEGG" id="cck:Ccar_07400"/>
<dbReference type="InterPro" id="IPR000719">
    <property type="entry name" value="Prot_kinase_dom"/>
</dbReference>
<sequence length="358" mass="42001">MGLCYTQLKFDLLEVMGEEGKNSTVYKAFDPQLNENLIIKKISKKAINEDYNNTDESNFFNESRLLNDVKHPNVMPIKYASEDEQYIYISMPYYKNGSLNNLLNKKFLTVKEIIKYSLEFLSGVHYIHTKGLIHFDIKPTNIMIDDNNKAVITDFGLAKYIDSYGLARPNKLYNLHMPPEVNKYTDFSNKTDIYQAGITLYRMCNGNKVFHSMFQYWNTKGQARQAITEGNFPDRKFYLPHTPIKLRKIINKAININVDERYETILDMINEISSIEIDVNWIYNTKENNCLQSWYTLNKRGTHFDTIELVNKGSGIYDVYGKRIRLNDNDVTRIRNWDLINVKITDAFKKIETIIKNY</sequence>
<keyword evidence="2" id="KW-0723">Serine/threonine-protein kinase</keyword>
<dbReference type="PATRIC" id="fig|536227.13.peg.1555"/>
<gene>
    <name evidence="2" type="ORF">CcarbDRAFT_2182</name>
</gene>
<dbReference type="InterPro" id="IPR011009">
    <property type="entry name" value="Kinase-like_dom_sf"/>
</dbReference>
<dbReference type="eggNOG" id="COG0515">
    <property type="taxonomic scope" value="Bacteria"/>
</dbReference>
<keyword evidence="2" id="KW-0808">Transferase</keyword>
<dbReference type="PROSITE" id="PS50011">
    <property type="entry name" value="PROTEIN_KINASE_DOM"/>
    <property type="match status" value="1"/>
</dbReference>
<dbReference type="PANTHER" id="PTHR24345">
    <property type="entry name" value="SERINE/THREONINE-PROTEIN KINASE PLK"/>
    <property type="match status" value="1"/>
</dbReference>
<dbReference type="CDD" id="cd14014">
    <property type="entry name" value="STKc_PknB_like"/>
    <property type="match status" value="1"/>
</dbReference>
<dbReference type="InterPro" id="IPR008271">
    <property type="entry name" value="Ser/Thr_kinase_AS"/>
</dbReference>
<keyword evidence="3" id="KW-1185">Reference proteome</keyword>
<keyword evidence="2" id="KW-0418">Kinase</keyword>
<proteinExistence type="predicted"/>
<evidence type="ECO:0000313" key="3">
    <source>
        <dbReference type="Proteomes" id="UP000004198"/>
    </source>
</evidence>
<dbReference type="EMBL" id="ACVI01000031">
    <property type="protein sequence ID" value="EET87401.1"/>
    <property type="molecule type" value="Genomic_DNA"/>
</dbReference>
<feature type="domain" description="Protein kinase" evidence="1">
    <location>
        <begin position="10"/>
        <end position="273"/>
    </location>
</feature>
<organism evidence="2 3">
    <name type="scientific">Clostridium carboxidivorans P7</name>
    <dbReference type="NCBI Taxonomy" id="536227"/>
    <lineage>
        <taxon>Bacteria</taxon>
        <taxon>Bacillati</taxon>
        <taxon>Bacillota</taxon>
        <taxon>Clostridia</taxon>
        <taxon>Eubacteriales</taxon>
        <taxon>Clostridiaceae</taxon>
        <taxon>Clostridium</taxon>
    </lineage>
</organism>
<dbReference type="GO" id="GO:0005524">
    <property type="term" value="F:ATP binding"/>
    <property type="evidence" value="ECO:0007669"/>
    <property type="project" value="InterPro"/>
</dbReference>
<dbReference type="RefSeq" id="WP_007061067.1">
    <property type="nucleotide sequence ID" value="NZ_ACVI01000031.1"/>
</dbReference>
<dbReference type="AlphaFoldDB" id="C6PTR5"/>
<dbReference type="Pfam" id="PF00069">
    <property type="entry name" value="Pkinase"/>
    <property type="match status" value="1"/>
</dbReference>
<dbReference type="Gene3D" id="1.10.510.10">
    <property type="entry name" value="Transferase(Phosphotransferase) domain 1"/>
    <property type="match status" value="1"/>
</dbReference>
<dbReference type="GO" id="GO:0004674">
    <property type="term" value="F:protein serine/threonine kinase activity"/>
    <property type="evidence" value="ECO:0007669"/>
    <property type="project" value="UniProtKB-KW"/>
</dbReference>
<dbReference type="SMART" id="SM00220">
    <property type="entry name" value="S_TKc"/>
    <property type="match status" value="1"/>
</dbReference>
<dbReference type="Gene3D" id="3.30.200.20">
    <property type="entry name" value="Phosphorylase Kinase, domain 1"/>
    <property type="match status" value="1"/>
</dbReference>
<reference evidence="2 3" key="1">
    <citation type="submission" date="2009-06" db="EMBL/GenBank/DDBJ databases">
        <title>The draft genome of Clostridium carboxidivorans P7.</title>
        <authorList>
            <consortium name="US DOE Joint Genome Institute (JGI-PGF)"/>
            <person name="Lucas S."/>
            <person name="Copeland A."/>
            <person name="Lapidus A."/>
            <person name="Glavina del Rio T."/>
            <person name="Tice H."/>
            <person name="Bruce D."/>
            <person name="Goodwin L."/>
            <person name="Pitluck S."/>
            <person name="Larimer F."/>
            <person name="Land M.L."/>
            <person name="Hauser L."/>
            <person name="Hemme C.L."/>
        </authorList>
    </citation>
    <scope>NUCLEOTIDE SEQUENCE [LARGE SCALE GENOMIC DNA]</scope>
    <source>
        <strain evidence="2 3">P7</strain>
    </source>
</reference>
<evidence type="ECO:0000313" key="2">
    <source>
        <dbReference type="EMBL" id="EET87401.1"/>
    </source>
</evidence>
<accession>C6PTR5</accession>
<dbReference type="SUPFAM" id="SSF56112">
    <property type="entry name" value="Protein kinase-like (PK-like)"/>
    <property type="match status" value="1"/>
</dbReference>
<evidence type="ECO:0000259" key="1">
    <source>
        <dbReference type="PROSITE" id="PS50011"/>
    </source>
</evidence>
<comment type="caution">
    <text evidence="2">The sequence shown here is derived from an EMBL/GenBank/DDBJ whole genome shotgun (WGS) entry which is preliminary data.</text>
</comment>
<dbReference type="OrthoDB" id="9788659at2"/>
<dbReference type="PROSITE" id="PS00108">
    <property type="entry name" value="PROTEIN_KINASE_ST"/>
    <property type="match status" value="1"/>
</dbReference>
<dbReference type="STRING" id="536227.Ccar_07400"/>